<dbReference type="SMART" id="SM00857">
    <property type="entry name" value="Resolvase"/>
    <property type="match status" value="1"/>
</dbReference>
<dbReference type="GO" id="GO:0000150">
    <property type="term" value="F:DNA strand exchange activity"/>
    <property type="evidence" value="ECO:0007669"/>
    <property type="project" value="InterPro"/>
</dbReference>
<dbReference type="OrthoDB" id="4367319at2"/>
<evidence type="ECO:0000313" key="6">
    <source>
        <dbReference type="Proteomes" id="UP000192601"/>
    </source>
</evidence>
<keyword evidence="1" id="KW-0238">DNA-binding</keyword>
<evidence type="ECO:0000256" key="2">
    <source>
        <dbReference type="ARBA" id="ARBA00023172"/>
    </source>
</evidence>
<organism evidence="5 6">
    <name type="scientific">Mycobacterium scrofulaceum</name>
    <dbReference type="NCBI Taxonomy" id="1783"/>
    <lineage>
        <taxon>Bacteria</taxon>
        <taxon>Bacillati</taxon>
        <taxon>Actinomycetota</taxon>
        <taxon>Actinomycetes</taxon>
        <taxon>Mycobacteriales</taxon>
        <taxon>Mycobacteriaceae</taxon>
        <taxon>Mycobacterium</taxon>
    </lineage>
</organism>
<gene>
    <name evidence="5" type="ORF">BST44_16280</name>
</gene>
<dbReference type="PANTHER" id="PTHR30461">
    <property type="entry name" value="DNA-INVERTASE FROM LAMBDOID PROPHAGE"/>
    <property type="match status" value="1"/>
</dbReference>
<accession>A0A1X0KD46</accession>
<dbReference type="PROSITE" id="PS51736">
    <property type="entry name" value="RECOMBINASES_3"/>
    <property type="match status" value="1"/>
</dbReference>
<evidence type="ECO:0000259" key="3">
    <source>
        <dbReference type="PROSITE" id="PS51736"/>
    </source>
</evidence>
<sequence length="522" mass="58094">MAGKRVLGRLRLSRSTEESTSIERQRELIQQWAESNGHEVVGFAEDLDVSGSVDPFDTPQLGDWLSHRAPEWDILVVWKLDRLTRSTVNLNKLFAWAIDHGKTVVSCSESIDLGTPVGRLIANVIGFLAEGELEAIRERVTASKRKLRESARWSGGKPPYGYIAVPQEGGGWSLAIDPDASTVVRRIVDSVLDGTPLTRIARELTAEGYRTPAQYYVALRRSQAGLRVSPEDEPGKWAPTVLRNMLRSKALRGYAHHKGETVRDETGLPVQLAEPLVTLDEWELIQAALDQASRKGARSAEASPLSGLVVCAGPCQHKLAGQECPDGCPGTCGAPLYHERYSIKRPQYGKQYDYRYYRCRDRETCPSVMLPAEELEGLAEDTFLRELGDAEVRERVWVPGDSREAELREAVTAFEELTKAAGRAVSATAKQRLQTQLDALDARIAEMESSPAKEARWEWRATGETYRDVWYLGDTDERRELLHRSGITFSARVIGGRGSNAREFQIRLPAELSARGRGLTSI</sequence>
<dbReference type="InterPro" id="IPR011109">
    <property type="entry name" value="DNA_bind_recombinase_dom"/>
</dbReference>
<dbReference type="PANTHER" id="PTHR30461:SF2">
    <property type="entry name" value="SERINE RECOMBINASE PINE-RELATED"/>
    <property type="match status" value="1"/>
</dbReference>
<name>A0A1X0KD46_MYCSC</name>
<dbReference type="Gene3D" id="3.40.50.1390">
    <property type="entry name" value="Resolvase, N-terminal catalytic domain"/>
    <property type="match status" value="1"/>
</dbReference>
<dbReference type="InterPro" id="IPR006119">
    <property type="entry name" value="Resolv_N"/>
</dbReference>
<dbReference type="CDD" id="cd00338">
    <property type="entry name" value="Ser_Recombinase"/>
    <property type="match status" value="1"/>
</dbReference>
<proteinExistence type="predicted"/>
<dbReference type="InterPro" id="IPR038109">
    <property type="entry name" value="DNA_bind_recomb_sf"/>
</dbReference>
<dbReference type="PROSITE" id="PS51737">
    <property type="entry name" value="RECOMBINASE_DNA_BIND"/>
    <property type="match status" value="1"/>
</dbReference>
<dbReference type="GO" id="GO:0003677">
    <property type="term" value="F:DNA binding"/>
    <property type="evidence" value="ECO:0007669"/>
    <property type="project" value="UniProtKB-KW"/>
</dbReference>
<dbReference type="EMBL" id="MVIJ01000023">
    <property type="protein sequence ID" value="ORB73124.1"/>
    <property type="molecule type" value="Genomic_DNA"/>
</dbReference>
<dbReference type="STRING" id="1783.BST44_16280"/>
<feature type="domain" description="Recombinase" evidence="4">
    <location>
        <begin position="159"/>
        <end position="295"/>
    </location>
</feature>
<keyword evidence="2" id="KW-0233">DNA recombination</keyword>
<dbReference type="InterPro" id="IPR050639">
    <property type="entry name" value="SSR_resolvase"/>
</dbReference>
<evidence type="ECO:0000256" key="1">
    <source>
        <dbReference type="ARBA" id="ARBA00023125"/>
    </source>
</evidence>
<dbReference type="Proteomes" id="UP000192601">
    <property type="component" value="Unassembled WGS sequence"/>
</dbReference>
<keyword evidence="6" id="KW-1185">Reference proteome</keyword>
<evidence type="ECO:0000313" key="5">
    <source>
        <dbReference type="EMBL" id="ORB73124.1"/>
    </source>
</evidence>
<dbReference type="AlphaFoldDB" id="A0A1X0KD46"/>
<dbReference type="RefSeq" id="WP_083178135.1">
    <property type="nucleotide sequence ID" value="NZ_MVIJ01000023.1"/>
</dbReference>
<feature type="domain" description="Resolvase/invertase-type recombinase catalytic" evidence="3">
    <location>
        <begin position="5"/>
        <end position="151"/>
    </location>
</feature>
<reference evidence="5 6" key="1">
    <citation type="submission" date="2017-02" db="EMBL/GenBank/DDBJ databases">
        <title>The new phylogeny of genus Mycobacterium.</title>
        <authorList>
            <person name="Tortoli E."/>
            <person name="Trovato A."/>
            <person name="Cirillo D.M."/>
        </authorList>
    </citation>
    <scope>NUCLEOTIDE SEQUENCE [LARGE SCALE GENOMIC DNA]</scope>
    <source>
        <strain evidence="5 6">DSM 43992</strain>
    </source>
</reference>
<dbReference type="SUPFAM" id="SSF53041">
    <property type="entry name" value="Resolvase-like"/>
    <property type="match status" value="1"/>
</dbReference>
<dbReference type="Pfam" id="PF00239">
    <property type="entry name" value="Resolvase"/>
    <property type="match status" value="1"/>
</dbReference>
<evidence type="ECO:0008006" key="7">
    <source>
        <dbReference type="Google" id="ProtNLM"/>
    </source>
</evidence>
<dbReference type="InterPro" id="IPR036162">
    <property type="entry name" value="Resolvase-like_N_sf"/>
</dbReference>
<protein>
    <recommendedName>
        <fullName evidence="7">Integrase</fullName>
    </recommendedName>
</protein>
<comment type="caution">
    <text evidence="5">The sequence shown here is derived from an EMBL/GenBank/DDBJ whole genome shotgun (WGS) entry which is preliminary data.</text>
</comment>
<dbReference type="Pfam" id="PF07508">
    <property type="entry name" value="Recombinase"/>
    <property type="match status" value="1"/>
</dbReference>
<evidence type="ECO:0000259" key="4">
    <source>
        <dbReference type="PROSITE" id="PS51737"/>
    </source>
</evidence>
<dbReference type="Gene3D" id="3.90.1750.20">
    <property type="entry name" value="Putative Large Serine Recombinase, Chain B, Domain 2"/>
    <property type="match status" value="1"/>
</dbReference>